<dbReference type="NCBIfam" id="NF003917">
    <property type="entry name" value="PRK05443.1-1"/>
    <property type="match status" value="1"/>
</dbReference>
<dbReference type="NCBIfam" id="NF003921">
    <property type="entry name" value="PRK05443.2-2"/>
    <property type="match status" value="1"/>
</dbReference>
<dbReference type="GO" id="GO:0008976">
    <property type="term" value="F:polyphosphate kinase activity"/>
    <property type="evidence" value="ECO:0007669"/>
    <property type="project" value="UniProtKB-UniRule"/>
</dbReference>
<dbReference type="NCBIfam" id="NF003918">
    <property type="entry name" value="PRK05443.1-2"/>
    <property type="match status" value="1"/>
</dbReference>
<dbReference type="SUPFAM" id="SSF140356">
    <property type="entry name" value="PPK N-terminal domain-like"/>
    <property type="match status" value="1"/>
</dbReference>
<dbReference type="InterPro" id="IPR025200">
    <property type="entry name" value="PPK_C_dom2"/>
</dbReference>
<keyword evidence="6" id="KW-0460">Magnesium</keyword>
<dbReference type="PANTHER" id="PTHR30218">
    <property type="entry name" value="POLYPHOSPHATE KINASE"/>
    <property type="match status" value="1"/>
</dbReference>
<dbReference type="InterPro" id="IPR036832">
    <property type="entry name" value="PPK_N_dom_sf"/>
</dbReference>
<dbReference type="AlphaFoldDB" id="A0A1I6RST4"/>
<feature type="binding site" evidence="6">
    <location>
        <position position="390"/>
    </location>
    <ligand>
        <name>Mg(2+)</name>
        <dbReference type="ChEBI" id="CHEBI:18420"/>
    </ligand>
</feature>
<keyword evidence="2 6" id="KW-0808">Transferase</keyword>
<evidence type="ECO:0000259" key="10">
    <source>
        <dbReference type="Pfam" id="PF13090"/>
    </source>
</evidence>
<feature type="binding site" evidence="6">
    <location>
        <position position="420"/>
    </location>
    <ligand>
        <name>Mg(2+)</name>
        <dbReference type="ChEBI" id="CHEBI:18420"/>
    </ligand>
</feature>
<feature type="binding site" evidence="6">
    <location>
        <position position="66"/>
    </location>
    <ligand>
        <name>ATP</name>
        <dbReference type="ChEBI" id="CHEBI:30616"/>
    </ligand>
</feature>
<dbReference type="CDD" id="cd09168">
    <property type="entry name" value="PLDc_PaPPK1_C2_like"/>
    <property type="match status" value="1"/>
</dbReference>
<feature type="binding site" evidence="6">
    <location>
        <position position="483"/>
    </location>
    <ligand>
        <name>ATP</name>
        <dbReference type="ChEBI" id="CHEBI:30616"/>
    </ligand>
</feature>
<protein>
    <recommendedName>
        <fullName evidence="6 7">Polyphosphate kinase</fullName>
        <ecNumber evidence="6 7">2.7.4.1</ecNumber>
    </recommendedName>
    <alternativeName>
        <fullName evidence="6">ATP-polyphosphate phosphotransferase</fullName>
    </alternativeName>
    <alternativeName>
        <fullName evidence="6">Polyphosphoric acid kinase</fullName>
    </alternativeName>
</protein>
<sequence>MTIADFLKAPIPEPQDLPDTDLSGPGRYFNRELSWLGFNWRVLEEAENPKVPLLERLRFLSISATNLDEFYTVRVAGLRELAHAGNTTPAADGLSPAEQLVLIDEDARQLMAQQQRVLGALQLELEASGITLVQRDDLLPEDLEHLQRQFLEQVFPVLSPLAIDPAHPFPFIANMGYCLALELERKRDRRTRQALLPIPHQVDRFIALPAGEEQQRFIFLEDVLLLHIESLFPGYRVKDHFGFRVLRDSDIEVEEEAEDLVREFEVALKRRRRGEVVRLTITAGAPKQLRSIVMRELLVGEDEVIELDGMIGMADLKELVLDDRPDLLWPTFTPRVPERVQDHEGNMFEAIKQKDMLLHHPYETFDMVVRFLTQAALDPNVVAIKQTLYRTSRNSPIVEALCEAAEEGKSVTALVELKARFDEAANIRQSRRLERSGAHVVYGFLDWKTHAKISSVVRREGDKLVTYTHWGTGNYHPITAKIYTDLSFFTCDAQLGRDASKIFNYLSGYAMPEGLENLVISPHTLKPRMLELIEAEAEHARQGRPAQIWLKMNSLIEPDMIDALYAASQAGVKIDCVIRGICGLRPGIRGLSENIRVKSVVGRFLEHSRIACFGNGHGLPHSKARVLISSADWMGRNLNRRIETGVEIMNPTVKAQIVSQIMAANLADTAQSWVMEPSGKFTRHAVPEGEFSFNCHRFFMENPSLSGRGSAGAKDVPKLTHAGD</sequence>
<evidence type="ECO:0000313" key="13">
    <source>
        <dbReference type="Proteomes" id="UP000199392"/>
    </source>
</evidence>
<dbReference type="RefSeq" id="WP_092423144.1">
    <property type="nucleotide sequence ID" value="NZ_FNCL01000003.1"/>
</dbReference>
<dbReference type="STRING" id="311180.SAMN04488050_103370"/>
<comment type="PTM">
    <text evidence="6 7">An intermediate of this reaction is the autophosphorylated ppk in which a phosphate is covalently linked to a histidine residue through a N-P bond.</text>
</comment>
<dbReference type="Proteomes" id="UP000199392">
    <property type="component" value="Unassembled WGS sequence"/>
</dbReference>
<dbReference type="SUPFAM" id="SSF143724">
    <property type="entry name" value="PHP14-like"/>
    <property type="match status" value="1"/>
</dbReference>
<dbReference type="NCBIfam" id="TIGR03705">
    <property type="entry name" value="poly_P_kin"/>
    <property type="match status" value="1"/>
</dbReference>
<dbReference type="InterPro" id="IPR003414">
    <property type="entry name" value="PP_kinase"/>
</dbReference>
<keyword evidence="3 6" id="KW-0547">Nucleotide-binding</keyword>
<dbReference type="Gene3D" id="1.20.58.310">
    <property type="entry name" value="Polyphosphate kinase N-terminal domain"/>
    <property type="match status" value="1"/>
</dbReference>
<dbReference type="PIRSF" id="PIRSF015589">
    <property type="entry name" value="PP_kinase"/>
    <property type="match status" value="1"/>
</dbReference>
<dbReference type="InterPro" id="IPR024953">
    <property type="entry name" value="PP_kinase_middle"/>
</dbReference>
<keyword evidence="4 6" id="KW-0418">Kinase</keyword>
<dbReference type="Pfam" id="PF13090">
    <property type="entry name" value="PP_kinase_C"/>
    <property type="match status" value="1"/>
</dbReference>
<evidence type="ECO:0000256" key="1">
    <source>
        <dbReference type="ARBA" id="ARBA00022553"/>
    </source>
</evidence>
<dbReference type="Pfam" id="PF17941">
    <property type="entry name" value="PP_kinase_C_1"/>
    <property type="match status" value="1"/>
</dbReference>
<dbReference type="NCBIfam" id="NF003919">
    <property type="entry name" value="PRK05443.1-4"/>
    <property type="match status" value="1"/>
</dbReference>
<keyword evidence="13" id="KW-1185">Reference proteome</keyword>
<evidence type="ECO:0000256" key="4">
    <source>
        <dbReference type="ARBA" id="ARBA00022777"/>
    </source>
</evidence>
<dbReference type="Pfam" id="PF02503">
    <property type="entry name" value="PP_kinase"/>
    <property type="match status" value="1"/>
</dbReference>
<feature type="domain" description="Polyphosphate kinase C-terminal" evidence="10">
    <location>
        <begin position="518"/>
        <end position="686"/>
    </location>
</feature>
<dbReference type="EC" id="2.7.4.1" evidence="6 7"/>
<dbReference type="GO" id="GO:0009358">
    <property type="term" value="C:polyphosphate kinase complex"/>
    <property type="evidence" value="ECO:0007669"/>
    <property type="project" value="InterPro"/>
</dbReference>
<feature type="domain" description="Polyphosphate kinase N-terminal" evidence="9">
    <location>
        <begin position="28"/>
        <end position="132"/>
    </location>
</feature>
<keyword evidence="1 6" id="KW-0597">Phosphoprotein</keyword>
<feature type="active site" description="Phosphohistidine intermediate" evidence="6">
    <location>
        <position position="450"/>
    </location>
</feature>
<dbReference type="Gene3D" id="3.30.870.10">
    <property type="entry name" value="Endonuclease Chain A"/>
    <property type="match status" value="2"/>
</dbReference>
<feature type="binding site" evidence="6">
    <location>
        <position position="579"/>
    </location>
    <ligand>
        <name>ATP</name>
        <dbReference type="ChEBI" id="CHEBI:30616"/>
    </ligand>
</feature>
<proteinExistence type="inferred from homology"/>
<gene>
    <name evidence="6" type="primary">ppk</name>
    <name evidence="12" type="ORF">SAMN04488050_103370</name>
</gene>
<dbReference type="SUPFAM" id="SSF56024">
    <property type="entry name" value="Phospholipase D/nuclease"/>
    <property type="match status" value="2"/>
</dbReference>
<comment type="cofactor">
    <cofactor evidence="6">
        <name>Mg(2+)</name>
        <dbReference type="ChEBI" id="CHEBI:18420"/>
    </cofactor>
</comment>
<evidence type="ECO:0000259" key="8">
    <source>
        <dbReference type="Pfam" id="PF02503"/>
    </source>
</evidence>
<organism evidence="12 13">
    <name type="scientific">Alloyangia pacifica</name>
    <dbReference type="NCBI Taxonomy" id="311180"/>
    <lineage>
        <taxon>Bacteria</taxon>
        <taxon>Pseudomonadati</taxon>
        <taxon>Pseudomonadota</taxon>
        <taxon>Alphaproteobacteria</taxon>
        <taxon>Rhodobacterales</taxon>
        <taxon>Roseobacteraceae</taxon>
        <taxon>Alloyangia</taxon>
    </lineage>
</organism>
<dbReference type="GO" id="GO:0005524">
    <property type="term" value="F:ATP binding"/>
    <property type="evidence" value="ECO:0007669"/>
    <property type="project" value="UniProtKB-KW"/>
</dbReference>
<keyword evidence="6" id="KW-0479">Metal-binding</keyword>
<evidence type="ECO:0000256" key="7">
    <source>
        <dbReference type="RuleBase" id="RU003800"/>
    </source>
</evidence>
<dbReference type="EMBL" id="FOZW01000003">
    <property type="protein sequence ID" value="SFS67765.1"/>
    <property type="molecule type" value="Genomic_DNA"/>
</dbReference>
<evidence type="ECO:0000256" key="5">
    <source>
        <dbReference type="ARBA" id="ARBA00022840"/>
    </source>
</evidence>
<dbReference type="HAMAP" id="MF_00347">
    <property type="entry name" value="Polyphosphate_kinase"/>
    <property type="match status" value="1"/>
</dbReference>
<feature type="domain" description="Polyphosphate kinase middle" evidence="8">
    <location>
        <begin position="144"/>
        <end position="319"/>
    </location>
</feature>
<comment type="catalytic activity">
    <reaction evidence="6 7">
        <text>[phosphate](n) + ATP = [phosphate](n+1) + ADP</text>
        <dbReference type="Rhea" id="RHEA:19573"/>
        <dbReference type="Rhea" id="RHEA-COMP:9859"/>
        <dbReference type="Rhea" id="RHEA-COMP:14280"/>
        <dbReference type="ChEBI" id="CHEBI:16838"/>
        <dbReference type="ChEBI" id="CHEBI:30616"/>
        <dbReference type="ChEBI" id="CHEBI:456216"/>
        <dbReference type="EC" id="2.7.4.1"/>
    </reaction>
</comment>
<dbReference type="PANTHER" id="PTHR30218:SF0">
    <property type="entry name" value="POLYPHOSPHATE KINASE"/>
    <property type="match status" value="1"/>
</dbReference>
<name>A0A1I6RST4_9RHOB</name>
<dbReference type="InterPro" id="IPR041108">
    <property type="entry name" value="PP_kinase_C_1"/>
</dbReference>
<evidence type="ECO:0000256" key="6">
    <source>
        <dbReference type="HAMAP-Rule" id="MF_00347"/>
    </source>
</evidence>
<dbReference type="CDD" id="cd09165">
    <property type="entry name" value="PLDc_PaPPK1_C1_like"/>
    <property type="match status" value="1"/>
</dbReference>
<evidence type="ECO:0000259" key="9">
    <source>
        <dbReference type="Pfam" id="PF13089"/>
    </source>
</evidence>
<dbReference type="InterPro" id="IPR025198">
    <property type="entry name" value="PPK_N_dom"/>
</dbReference>
<feature type="domain" description="Polyphosphate kinase C-terminal" evidence="11">
    <location>
        <begin position="346"/>
        <end position="510"/>
    </location>
</feature>
<dbReference type="Gene3D" id="3.30.1840.10">
    <property type="entry name" value="Polyphosphate kinase middle domain"/>
    <property type="match status" value="1"/>
</dbReference>
<accession>A0A1I6RST4</accession>
<comment type="similarity">
    <text evidence="6 7">Belongs to the polyphosphate kinase 1 (PPK1) family.</text>
</comment>
<dbReference type="InterPro" id="IPR036830">
    <property type="entry name" value="PP_kinase_middle_dom_sf"/>
</dbReference>
<evidence type="ECO:0000256" key="2">
    <source>
        <dbReference type="ARBA" id="ARBA00022679"/>
    </source>
</evidence>
<feature type="binding site" evidence="6">
    <location>
        <position position="607"/>
    </location>
    <ligand>
        <name>ATP</name>
        <dbReference type="ChEBI" id="CHEBI:30616"/>
    </ligand>
</feature>
<dbReference type="GO" id="GO:0006799">
    <property type="term" value="P:polyphosphate biosynthetic process"/>
    <property type="evidence" value="ECO:0007669"/>
    <property type="project" value="UniProtKB-UniRule"/>
</dbReference>
<dbReference type="GO" id="GO:0046872">
    <property type="term" value="F:metal ion binding"/>
    <property type="evidence" value="ECO:0007669"/>
    <property type="project" value="UniProtKB-KW"/>
</dbReference>
<evidence type="ECO:0000313" key="12">
    <source>
        <dbReference type="EMBL" id="SFS67765.1"/>
    </source>
</evidence>
<dbReference type="OrthoDB" id="9761456at2"/>
<reference evidence="13" key="1">
    <citation type="submission" date="2016-10" db="EMBL/GenBank/DDBJ databases">
        <authorList>
            <person name="Varghese N."/>
            <person name="Submissions S."/>
        </authorList>
    </citation>
    <scope>NUCLEOTIDE SEQUENCE [LARGE SCALE GENOMIC DNA]</scope>
    <source>
        <strain evidence="13">DSM 26894</strain>
    </source>
</reference>
<evidence type="ECO:0000259" key="11">
    <source>
        <dbReference type="Pfam" id="PF17941"/>
    </source>
</evidence>
<evidence type="ECO:0000256" key="3">
    <source>
        <dbReference type="ARBA" id="ARBA00022741"/>
    </source>
</evidence>
<dbReference type="Pfam" id="PF13089">
    <property type="entry name" value="PP_kinase_N"/>
    <property type="match status" value="1"/>
</dbReference>
<comment type="function">
    <text evidence="6 7">Catalyzes the reversible transfer of the terminal phosphate of ATP to form a long-chain polyphosphate (polyP).</text>
</comment>
<keyword evidence="5 6" id="KW-0067">ATP-binding</keyword>